<feature type="transmembrane region" description="Helical" evidence="7">
    <location>
        <begin position="68"/>
        <end position="90"/>
    </location>
</feature>
<gene>
    <name evidence="9" type="ORF">CJ240_03880</name>
</gene>
<comment type="subcellular location">
    <subcellularLocation>
        <location evidence="1">Cell membrane</location>
        <topology evidence="1">Multi-pass membrane protein</topology>
    </subcellularLocation>
</comment>
<keyword evidence="3" id="KW-1003">Cell membrane</keyword>
<dbReference type="InterPro" id="IPR037185">
    <property type="entry name" value="EmrE-like"/>
</dbReference>
<feature type="domain" description="EamA" evidence="8">
    <location>
        <begin position="147"/>
        <end position="279"/>
    </location>
</feature>
<dbReference type="RefSeq" id="WP_102184095.1">
    <property type="nucleotide sequence ID" value="NZ_JASOZV010000035.1"/>
</dbReference>
<dbReference type="PANTHER" id="PTHR42920">
    <property type="entry name" value="OS03G0707200 PROTEIN-RELATED"/>
    <property type="match status" value="1"/>
</dbReference>
<feature type="transmembrane region" description="Helical" evidence="7">
    <location>
        <begin position="122"/>
        <end position="139"/>
    </location>
</feature>
<evidence type="ECO:0000256" key="2">
    <source>
        <dbReference type="ARBA" id="ARBA00007362"/>
    </source>
</evidence>
<protein>
    <recommendedName>
        <fullName evidence="8">EamA domain-containing protein</fullName>
    </recommendedName>
</protein>
<feature type="transmembrane region" description="Helical" evidence="7">
    <location>
        <begin position="209"/>
        <end position="226"/>
    </location>
</feature>
<dbReference type="Proteomes" id="UP000243201">
    <property type="component" value="Unassembled WGS sequence"/>
</dbReference>
<proteinExistence type="inferred from homology"/>
<evidence type="ECO:0000256" key="6">
    <source>
        <dbReference type="ARBA" id="ARBA00023136"/>
    </source>
</evidence>
<dbReference type="SUPFAM" id="SSF103481">
    <property type="entry name" value="Multidrug resistance efflux transporter EmrE"/>
    <property type="match status" value="2"/>
</dbReference>
<dbReference type="InterPro" id="IPR051258">
    <property type="entry name" value="Diverse_Substrate_Transporter"/>
</dbReference>
<evidence type="ECO:0000313" key="9">
    <source>
        <dbReference type="EMBL" id="PMB90855.1"/>
    </source>
</evidence>
<organism evidence="9 10">
    <name type="scientific">Varibaculum cambriense</name>
    <dbReference type="NCBI Taxonomy" id="184870"/>
    <lineage>
        <taxon>Bacteria</taxon>
        <taxon>Bacillati</taxon>
        <taxon>Actinomycetota</taxon>
        <taxon>Actinomycetes</taxon>
        <taxon>Actinomycetales</taxon>
        <taxon>Actinomycetaceae</taxon>
        <taxon>Varibaculum</taxon>
    </lineage>
</organism>
<comment type="similarity">
    <text evidence="2">Belongs to the EamA transporter family.</text>
</comment>
<evidence type="ECO:0000256" key="4">
    <source>
        <dbReference type="ARBA" id="ARBA00022692"/>
    </source>
</evidence>
<keyword evidence="4 7" id="KW-0812">Transmembrane</keyword>
<evidence type="ECO:0000256" key="3">
    <source>
        <dbReference type="ARBA" id="ARBA00022475"/>
    </source>
</evidence>
<accession>A0ABX4URH6</accession>
<dbReference type="Pfam" id="PF00892">
    <property type="entry name" value="EamA"/>
    <property type="match status" value="2"/>
</dbReference>
<feature type="transmembrane region" description="Helical" evidence="7">
    <location>
        <begin position="145"/>
        <end position="164"/>
    </location>
</feature>
<feature type="transmembrane region" description="Helical" evidence="7">
    <location>
        <begin position="264"/>
        <end position="283"/>
    </location>
</feature>
<evidence type="ECO:0000256" key="7">
    <source>
        <dbReference type="SAM" id="Phobius"/>
    </source>
</evidence>
<comment type="caution">
    <text evidence="9">The sequence shown here is derived from an EMBL/GenBank/DDBJ whole genome shotgun (WGS) entry which is preliminary data.</text>
</comment>
<feature type="transmembrane region" description="Helical" evidence="7">
    <location>
        <begin position="238"/>
        <end position="258"/>
    </location>
</feature>
<keyword evidence="10" id="KW-1185">Reference proteome</keyword>
<keyword evidence="6 7" id="KW-0472">Membrane</keyword>
<dbReference type="PANTHER" id="PTHR42920:SF5">
    <property type="entry name" value="EAMA DOMAIN-CONTAINING PROTEIN"/>
    <property type="match status" value="1"/>
</dbReference>
<dbReference type="EMBL" id="PNGC01000001">
    <property type="protein sequence ID" value="PMB90855.1"/>
    <property type="molecule type" value="Genomic_DNA"/>
</dbReference>
<evidence type="ECO:0000256" key="5">
    <source>
        <dbReference type="ARBA" id="ARBA00022989"/>
    </source>
</evidence>
<evidence type="ECO:0000256" key="1">
    <source>
        <dbReference type="ARBA" id="ARBA00004651"/>
    </source>
</evidence>
<feature type="transmembrane region" description="Helical" evidence="7">
    <location>
        <begin position="96"/>
        <end position="115"/>
    </location>
</feature>
<name>A0ABX4URH6_9ACTO</name>
<feature type="transmembrane region" description="Helical" evidence="7">
    <location>
        <begin position="176"/>
        <end position="197"/>
    </location>
</feature>
<feature type="transmembrane region" description="Helical" evidence="7">
    <location>
        <begin position="12"/>
        <end position="31"/>
    </location>
</feature>
<evidence type="ECO:0000313" key="10">
    <source>
        <dbReference type="Proteomes" id="UP000243201"/>
    </source>
</evidence>
<dbReference type="InterPro" id="IPR000620">
    <property type="entry name" value="EamA_dom"/>
</dbReference>
<feature type="domain" description="EamA" evidence="8">
    <location>
        <begin position="11"/>
        <end position="138"/>
    </location>
</feature>
<keyword evidence="5 7" id="KW-1133">Transmembrane helix</keyword>
<evidence type="ECO:0000259" key="8">
    <source>
        <dbReference type="Pfam" id="PF00892"/>
    </source>
</evidence>
<sequence>MKKTSARGLEILLALVMMARGTSFIFSKLLLETMSTFNVLALRFGIAFLVLAALFARRLYRASRKVWIAGFLIGFLYFLVMSLELTALTMADTGPVALTEHTSIVMVPLATAALARMRPNPVMLLSAFLAVTGVGMLTLPGGNLSAGRLIALLGAVCYAVTIIVTDRVTHSPEEGFTVGIIQLGTLALLAAIASVFVESPRLPSSLAQWGMLTVLVVVCTVFGFTFQPVAQARVSAEMTGLLSALNPAVAAIIGAVVLHEDFGWLGTLAVALILVAITLPSWLRILTPKAGKVSPQ</sequence>
<feature type="transmembrane region" description="Helical" evidence="7">
    <location>
        <begin position="37"/>
        <end position="56"/>
    </location>
</feature>
<reference evidence="9 10" key="1">
    <citation type="submission" date="2017-09" db="EMBL/GenBank/DDBJ databases">
        <title>Bacterial strain isolated from the female urinary microbiota.</title>
        <authorList>
            <person name="Thomas-White K."/>
            <person name="Kumar N."/>
            <person name="Forster S."/>
            <person name="Putonti C."/>
            <person name="Lawley T."/>
            <person name="Wolfe A.J."/>
        </authorList>
    </citation>
    <scope>NUCLEOTIDE SEQUENCE [LARGE SCALE GENOMIC DNA]</scope>
    <source>
        <strain evidence="9 10">UMB0744</strain>
    </source>
</reference>